<dbReference type="InterPro" id="IPR051207">
    <property type="entry name" value="ComplexI_NDUFA9_subunit"/>
</dbReference>
<accession>A0AAW0GKN5</accession>
<dbReference type="SUPFAM" id="SSF51735">
    <property type="entry name" value="NAD(P)-binding Rossmann-fold domains"/>
    <property type="match status" value="1"/>
</dbReference>
<evidence type="ECO:0000313" key="2">
    <source>
        <dbReference type="EMBL" id="KAK7693221.1"/>
    </source>
</evidence>
<reference evidence="2 3" key="1">
    <citation type="submission" date="2022-09" db="EMBL/GenBank/DDBJ databases">
        <authorList>
            <person name="Palmer J.M."/>
        </authorList>
    </citation>
    <scope>NUCLEOTIDE SEQUENCE [LARGE SCALE GENOMIC DNA]</scope>
    <source>
        <strain evidence="2 3">DSM 7382</strain>
    </source>
</reference>
<dbReference type="Gene3D" id="3.40.50.720">
    <property type="entry name" value="NAD(P)-binding Rossmann-like Domain"/>
    <property type="match status" value="1"/>
</dbReference>
<dbReference type="EMBL" id="JASBNA010000003">
    <property type="protein sequence ID" value="KAK7693221.1"/>
    <property type="molecule type" value="Genomic_DNA"/>
</dbReference>
<evidence type="ECO:0000259" key="1">
    <source>
        <dbReference type="Pfam" id="PF01370"/>
    </source>
</evidence>
<gene>
    <name evidence="2" type="ORF">QCA50_002787</name>
</gene>
<proteinExistence type="predicted"/>
<dbReference type="InterPro" id="IPR036291">
    <property type="entry name" value="NAD(P)-bd_dom_sf"/>
</dbReference>
<evidence type="ECO:0000313" key="3">
    <source>
        <dbReference type="Proteomes" id="UP001385951"/>
    </source>
</evidence>
<dbReference type="AlphaFoldDB" id="A0AAW0GKN5"/>
<dbReference type="Proteomes" id="UP001385951">
    <property type="component" value="Unassembled WGS sequence"/>
</dbReference>
<dbReference type="Pfam" id="PF01370">
    <property type="entry name" value="Epimerase"/>
    <property type="match status" value="1"/>
</dbReference>
<dbReference type="GO" id="GO:0044877">
    <property type="term" value="F:protein-containing complex binding"/>
    <property type="evidence" value="ECO:0007669"/>
    <property type="project" value="TreeGrafter"/>
</dbReference>
<organism evidence="2 3">
    <name type="scientific">Cerrena zonata</name>
    <dbReference type="NCBI Taxonomy" id="2478898"/>
    <lineage>
        <taxon>Eukaryota</taxon>
        <taxon>Fungi</taxon>
        <taxon>Dikarya</taxon>
        <taxon>Basidiomycota</taxon>
        <taxon>Agaricomycotina</taxon>
        <taxon>Agaricomycetes</taxon>
        <taxon>Polyporales</taxon>
        <taxon>Cerrenaceae</taxon>
        <taxon>Cerrena</taxon>
    </lineage>
</organism>
<sequence length="324" mass="35808">MSQKVVVCGAGFLGSHIARAICSAKPLAEKARVVQLSARHPDRVYKTLSQTLSQDQKTRLVQPVPVDITKPETLAPAFRDASVVVSLVGILHGTPEAFERIQWRGAQNVARAAHNAGAKLVHISAIGANPESELAYERTKGLGEQAVLEACPNATVIRPSIVFGPEDDFFNRFARLSKFLPFMPVFGGGNSLFQPVYVDDISEAVEIISRDDKEIRQLVDGKIIEAGGSDVITYRQVMEIVLKYSNRWRPIISVPFGVGKMQAFFLEKLPPNLFTLTRDQVEQLKRDNIVNTNPGSGHLSFEEFLKKYAEHAPTSAHDILPTYF</sequence>
<dbReference type="CDD" id="cd05271">
    <property type="entry name" value="NDUFA9_like_SDR_a"/>
    <property type="match status" value="1"/>
</dbReference>
<comment type="caution">
    <text evidence="2">The sequence shown here is derived from an EMBL/GenBank/DDBJ whole genome shotgun (WGS) entry which is preliminary data.</text>
</comment>
<keyword evidence="3" id="KW-1185">Reference proteome</keyword>
<dbReference type="InterPro" id="IPR001509">
    <property type="entry name" value="Epimerase_deHydtase"/>
</dbReference>
<protein>
    <recommendedName>
        <fullName evidence="1">NAD-dependent epimerase/dehydratase domain-containing protein</fullName>
    </recommendedName>
</protein>
<feature type="domain" description="NAD-dependent epimerase/dehydratase" evidence="1">
    <location>
        <begin position="6"/>
        <end position="212"/>
    </location>
</feature>
<name>A0AAW0GKN5_9APHY</name>
<dbReference type="GO" id="GO:0005739">
    <property type="term" value="C:mitochondrion"/>
    <property type="evidence" value="ECO:0007669"/>
    <property type="project" value="TreeGrafter"/>
</dbReference>
<dbReference type="PANTHER" id="PTHR12126">
    <property type="entry name" value="NADH-UBIQUINONE OXIDOREDUCTASE 39 KDA SUBUNIT-RELATED"/>
    <property type="match status" value="1"/>
</dbReference>
<dbReference type="PANTHER" id="PTHR12126:SF11">
    <property type="entry name" value="NADH DEHYDROGENASE [UBIQUINONE] 1 ALPHA SUBCOMPLEX SUBUNIT 9, MITOCHONDRIAL"/>
    <property type="match status" value="1"/>
</dbReference>